<evidence type="ECO:0000313" key="2">
    <source>
        <dbReference type="Proteomes" id="UP000248961"/>
    </source>
</evidence>
<accession>A0A395ICM6</accession>
<protein>
    <submittedName>
        <fullName evidence="1">Uncharacterized protein</fullName>
    </submittedName>
</protein>
<dbReference type="OrthoDB" id="654211at2759"/>
<sequence length="135" mass="14474">MTSVSFGQAEDEYYPAWPQGEVTDYSFGLMGFSSIYNGTDLSSSPLGGYCDPMVIGDRQGELLAPPSTIMTDTAIGDNREPPWPQQYPNLFAPNNLLPMEVFAGSQSHPAIVGETPTLTTAALDSQVPSLPIQSL</sequence>
<dbReference type="STRING" id="1450537.A0A395ICM6"/>
<dbReference type="EMBL" id="KZ824268">
    <property type="protein sequence ID" value="RAL16903.1"/>
    <property type="molecule type" value="Genomic_DNA"/>
</dbReference>
<dbReference type="VEuPathDB" id="FungiDB:BO97DRAFT_78912"/>
<dbReference type="Proteomes" id="UP000248961">
    <property type="component" value="Unassembled WGS sequence"/>
</dbReference>
<dbReference type="RefSeq" id="XP_025556057.1">
    <property type="nucleotide sequence ID" value="XM_025701063.1"/>
</dbReference>
<organism evidence="1 2">
    <name type="scientific">Aspergillus homomorphus (strain CBS 101889)</name>
    <dbReference type="NCBI Taxonomy" id="1450537"/>
    <lineage>
        <taxon>Eukaryota</taxon>
        <taxon>Fungi</taxon>
        <taxon>Dikarya</taxon>
        <taxon>Ascomycota</taxon>
        <taxon>Pezizomycotina</taxon>
        <taxon>Eurotiomycetes</taxon>
        <taxon>Eurotiomycetidae</taxon>
        <taxon>Eurotiales</taxon>
        <taxon>Aspergillaceae</taxon>
        <taxon>Aspergillus</taxon>
        <taxon>Aspergillus subgen. Circumdati</taxon>
    </lineage>
</organism>
<gene>
    <name evidence="1" type="ORF">BO97DRAFT_78912</name>
</gene>
<dbReference type="GeneID" id="37205352"/>
<proteinExistence type="predicted"/>
<name>A0A395ICM6_ASPHC</name>
<reference evidence="1 2" key="1">
    <citation type="submission" date="2018-02" db="EMBL/GenBank/DDBJ databases">
        <title>The genomes of Aspergillus section Nigri reveals drivers in fungal speciation.</title>
        <authorList>
            <consortium name="DOE Joint Genome Institute"/>
            <person name="Vesth T.C."/>
            <person name="Nybo J."/>
            <person name="Theobald S."/>
            <person name="Brandl J."/>
            <person name="Frisvad J.C."/>
            <person name="Nielsen K.F."/>
            <person name="Lyhne E.K."/>
            <person name="Kogle M.E."/>
            <person name="Kuo A."/>
            <person name="Riley R."/>
            <person name="Clum A."/>
            <person name="Nolan M."/>
            <person name="Lipzen A."/>
            <person name="Salamov A."/>
            <person name="Henrissat B."/>
            <person name="Wiebenga A."/>
            <person name="De vries R.P."/>
            <person name="Grigoriev I.V."/>
            <person name="Mortensen U.H."/>
            <person name="Andersen M.R."/>
            <person name="Baker S.E."/>
        </authorList>
    </citation>
    <scope>NUCLEOTIDE SEQUENCE [LARGE SCALE GENOMIC DNA]</scope>
    <source>
        <strain evidence="1 2">CBS 101889</strain>
    </source>
</reference>
<dbReference type="AlphaFoldDB" id="A0A395ICM6"/>
<keyword evidence="2" id="KW-1185">Reference proteome</keyword>
<evidence type="ECO:0000313" key="1">
    <source>
        <dbReference type="EMBL" id="RAL16903.1"/>
    </source>
</evidence>